<keyword evidence="1" id="KW-1185">Reference proteome</keyword>
<evidence type="ECO:0000313" key="1">
    <source>
        <dbReference type="Proteomes" id="UP000079169"/>
    </source>
</evidence>
<name>A0A3Q0J977_DIACI</name>
<dbReference type="Proteomes" id="UP000079169">
    <property type="component" value="Unplaced"/>
</dbReference>
<gene>
    <name evidence="2" type="primary">LOC113470648</name>
</gene>
<accession>A0A3Q0J977</accession>
<protein>
    <submittedName>
        <fullName evidence="2">BEACH domain-containing protein lvsA-like</fullName>
    </submittedName>
</protein>
<dbReference type="RefSeq" id="XP_026685047.1">
    <property type="nucleotide sequence ID" value="XM_026829246.1"/>
</dbReference>
<sequence length="160" mass="17822">MLKHQKARHNEQVVLNTNQAINDNNQVIMDTNQVVNKNSQVIMDNNQVINDNNQVTIDTNQVANDNNQVLNYNTTGELILPDNDASPFILNVSSMEIPAQNGSFQLTAQNRDPFELPIQNGSTIELQAQNVSQSEIPNVGIDLPSGSMDFLQDSNELQYL</sequence>
<dbReference type="AlphaFoldDB" id="A0A3Q0J977"/>
<proteinExistence type="predicted"/>
<dbReference type="KEGG" id="dci:113470648"/>
<reference evidence="2" key="1">
    <citation type="submission" date="2025-08" db="UniProtKB">
        <authorList>
            <consortium name="RefSeq"/>
        </authorList>
    </citation>
    <scope>IDENTIFICATION</scope>
</reference>
<evidence type="ECO:0000313" key="2">
    <source>
        <dbReference type="RefSeq" id="XP_026685047.1"/>
    </source>
</evidence>
<dbReference type="PaxDb" id="121845-A0A3Q0J977"/>
<dbReference type="GeneID" id="113470648"/>
<organism evidence="1 2">
    <name type="scientific">Diaphorina citri</name>
    <name type="common">Asian citrus psyllid</name>
    <dbReference type="NCBI Taxonomy" id="121845"/>
    <lineage>
        <taxon>Eukaryota</taxon>
        <taxon>Metazoa</taxon>
        <taxon>Ecdysozoa</taxon>
        <taxon>Arthropoda</taxon>
        <taxon>Hexapoda</taxon>
        <taxon>Insecta</taxon>
        <taxon>Pterygota</taxon>
        <taxon>Neoptera</taxon>
        <taxon>Paraneoptera</taxon>
        <taxon>Hemiptera</taxon>
        <taxon>Sternorrhyncha</taxon>
        <taxon>Psylloidea</taxon>
        <taxon>Psyllidae</taxon>
        <taxon>Diaphorininae</taxon>
        <taxon>Diaphorina</taxon>
    </lineage>
</organism>